<keyword evidence="2" id="KW-1185">Reference proteome</keyword>
<dbReference type="EMBL" id="BJYS01000007">
    <property type="protein sequence ID" value="GEO03601.1"/>
    <property type="molecule type" value="Genomic_DNA"/>
</dbReference>
<dbReference type="RefSeq" id="WP_170252532.1">
    <property type="nucleotide sequence ID" value="NZ_BJYS01000007.1"/>
</dbReference>
<reference evidence="1 2" key="1">
    <citation type="submission" date="2019-07" db="EMBL/GenBank/DDBJ databases">
        <title>Whole genome shotgun sequence of Adhaeribacter aerolatus NBRC 106133.</title>
        <authorList>
            <person name="Hosoyama A."/>
            <person name="Uohara A."/>
            <person name="Ohji S."/>
            <person name="Ichikawa N."/>
        </authorList>
    </citation>
    <scope>NUCLEOTIDE SEQUENCE [LARGE SCALE GENOMIC DNA]</scope>
    <source>
        <strain evidence="1 2">NBRC 106133</strain>
    </source>
</reference>
<sequence>MSDLTYIKTEEGWLYLRAILELADRKEVGWALSNTMALQSNQCGGLADGHLQQAGKLN</sequence>
<name>A0A512AV52_9BACT</name>
<evidence type="ECO:0000313" key="1">
    <source>
        <dbReference type="EMBL" id="GEO03601.1"/>
    </source>
</evidence>
<protein>
    <submittedName>
        <fullName evidence="1">Uncharacterized protein</fullName>
    </submittedName>
</protein>
<comment type="caution">
    <text evidence="1">The sequence shown here is derived from an EMBL/GenBank/DDBJ whole genome shotgun (WGS) entry which is preliminary data.</text>
</comment>
<organism evidence="1 2">
    <name type="scientific">Adhaeribacter aerolatus</name>
    <dbReference type="NCBI Taxonomy" id="670289"/>
    <lineage>
        <taxon>Bacteria</taxon>
        <taxon>Pseudomonadati</taxon>
        <taxon>Bacteroidota</taxon>
        <taxon>Cytophagia</taxon>
        <taxon>Cytophagales</taxon>
        <taxon>Hymenobacteraceae</taxon>
        <taxon>Adhaeribacter</taxon>
    </lineage>
</organism>
<evidence type="ECO:0000313" key="2">
    <source>
        <dbReference type="Proteomes" id="UP000321532"/>
    </source>
</evidence>
<dbReference type="Proteomes" id="UP000321532">
    <property type="component" value="Unassembled WGS sequence"/>
</dbReference>
<dbReference type="AlphaFoldDB" id="A0A512AV52"/>
<accession>A0A512AV52</accession>
<gene>
    <name evidence="1" type="ORF">AAE02nite_12650</name>
</gene>
<proteinExistence type="predicted"/>